<sequence>MTQDKEIKATKNIQNVLVLGSGVMGSQIAAHCVNAGLNVKLLDLKSDDPERPNKTAVESIQKLTKMNPAPLANPEWADRITPGNFEDNLKWAANVDWICEVIVERMDIKKEMMAKLEKVRKPGTIVSSNTSGLPISEISEEVSDEFKAHFLGTHFFNPPRYMKLLEIIPTESTDDAVTKYMTGFCEKILGKGTVICKDTPNFIANRIGVFSMASIMPWFFNGEFRAEEIDFLTGTLTGYSKAATFRTADMAGLDVLHHVAENLYPAVPDDERRELFKVPDGFKKMVEKGAHGNKKGHGFYKKVKGEKGNEYHVIDPETFDYEPQQDVKFESADKAKKEFKTSGERLKYLVNRDDNAGKFLWEIHCDLLLYSANRIPEITDSVEAIDRAMQWGFNWELGPFQRWDAIGVEESVKRMEEEGRDVPDSVMKMLKSGRKSFYKDDGTVYNLATGKAEDLTPPAKGGVTAASLKRNGKEVWGNKSAGLYDMGDGIALFEFRTKQQTLGFELVQSVDKAAGIVKEQFDAMVIGHDNENFSYGANLAEAGQALKSGDFDKVKEAVENFQRVAVGLRYLPFPVIGAVSGRCFGGGVEFMMHCDKVVAHHEFYCGLVELGVGLIPAGGGTKELLLRAMSKVNEEEDADPLPYLKDAFKTIGMAKVSDSAEKAKQLGYLRDTDLIVMNRDLLLATAKQQARSMADAGYRPPAEPKIKLLGQTGMSVLEVTLYIMTEARWASPYDKVLAGKVAKIMTGGDLSETQEVPESYVLKLEREEILKCFQDERTHKRMEHMLKTGKPLRN</sequence>
<dbReference type="PANTHER" id="PTHR48075:SF7">
    <property type="entry name" value="3-HYDROXYACYL-COA DEHYDROGENASE-RELATED"/>
    <property type="match status" value="1"/>
</dbReference>
<dbReference type="InterPro" id="IPR029045">
    <property type="entry name" value="ClpP/crotonase-like_dom_sf"/>
</dbReference>
<protein>
    <submittedName>
        <fullName evidence="10">Uncharacterized protein</fullName>
    </submittedName>
</protein>
<dbReference type="Gene3D" id="3.40.50.720">
    <property type="entry name" value="NAD(P)-binding Rossmann-like Domain"/>
    <property type="match status" value="1"/>
</dbReference>
<gene>
    <name evidence="10" type="ORF">CWD77_06180</name>
</gene>
<keyword evidence="4" id="KW-0560">Oxidoreductase</keyword>
<dbReference type="InterPro" id="IPR006176">
    <property type="entry name" value="3-OHacyl-CoA_DH_NAD-bd"/>
</dbReference>
<proteinExistence type="predicted"/>
<evidence type="ECO:0000259" key="9">
    <source>
        <dbReference type="Pfam" id="PF02737"/>
    </source>
</evidence>
<accession>A0A2N0VLM7</accession>
<feature type="domain" description="3-hydroxyacyl-CoA dehydrogenase C-terminal" evidence="8">
    <location>
        <begin position="202"/>
        <end position="301"/>
    </location>
</feature>
<dbReference type="InterPro" id="IPR006108">
    <property type="entry name" value="3HC_DH_C"/>
</dbReference>
<dbReference type="GO" id="GO:0006635">
    <property type="term" value="P:fatty acid beta-oxidation"/>
    <property type="evidence" value="ECO:0007669"/>
    <property type="project" value="UniProtKB-UniPathway"/>
</dbReference>
<keyword evidence="6" id="KW-0443">Lipid metabolism</keyword>
<keyword evidence="5" id="KW-0520">NAD</keyword>
<evidence type="ECO:0000256" key="1">
    <source>
        <dbReference type="ARBA" id="ARBA00005005"/>
    </source>
</evidence>
<keyword evidence="11" id="KW-1185">Reference proteome</keyword>
<evidence type="ECO:0000256" key="2">
    <source>
        <dbReference type="ARBA" id="ARBA00022832"/>
    </source>
</evidence>
<dbReference type="OrthoDB" id="9771883at2"/>
<evidence type="ECO:0000256" key="3">
    <source>
        <dbReference type="ARBA" id="ARBA00022963"/>
    </source>
</evidence>
<dbReference type="GO" id="GO:0070403">
    <property type="term" value="F:NAD+ binding"/>
    <property type="evidence" value="ECO:0007669"/>
    <property type="project" value="InterPro"/>
</dbReference>
<dbReference type="SUPFAM" id="SSF48179">
    <property type="entry name" value="6-phosphogluconate dehydrogenase C-terminal domain-like"/>
    <property type="match status" value="2"/>
</dbReference>
<keyword evidence="2" id="KW-0276">Fatty acid metabolism</keyword>
<evidence type="ECO:0000256" key="6">
    <source>
        <dbReference type="ARBA" id="ARBA00023098"/>
    </source>
</evidence>
<dbReference type="InterPro" id="IPR036291">
    <property type="entry name" value="NAD(P)-bd_dom_sf"/>
</dbReference>
<reference evidence="10 11" key="1">
    <citation type="submission" date="2017-11" db="EMBL/GenBank/DDBJ databases">
        <title>Rhodohalobacter 15182 sp. nov., isolated from a salt lake.</title>
        <authorList>
            <person name="Han S."/>
        </authorList>
    </citation>
    <scope>NUCLEOTIDE SEQUENCE [LARGE SCALE GENOMIC DNA]</scope>
    <source>
        <strain evidence="10 11">15182</strain>
    </source>
</reference>
<feature type="domain" description="3-hydroxyacyl-CoA dehydrogenase NAD binding" evidence="9">
    <location>
        <begin position="16"/>
        <end position="199"/>
    </location>
</feature>
<dbReference type="SUPFAM" id="SSF51735">
    <property type="entry name" value="NAD(P)-binding Rossmann-fold domains"/>
    <property type="match status" value="1"/>
</dbReference>
<dbReference type="CDD" id="cd06558">
    <property type="entry name" value="crotonase-like"/>
    <property type="match status" value="1"/>
</dbReference>
<dbReference type="EMBL" id="PISP01000001">
    <property type="protein sequence ID" value="PKD45041.1"/>
    <property type="molecule type" value="Genomic_DNA"/>
</dbReference>
<evidence type="ECO:0000259" key="8">
    <source>
        <dbReference type="Pfam" id="PF00725"/>
    </source>
</evidence>
<dbReference type="GO" id="GO:0003857">
    <property type="term" value="F:(3S)-3-hydroxyacyl-CoA dehydrogenase (NAD+) activity"/>
    <property type="evidence" value="ECO:0007669"/>
    <property type="project" value="UniProtKB-EC"/>
</dbReference>
<evidence type="ECO:0000313" key="11">
    <source>
        <dbReference type="Proteomes" id="UP000233398"/>
    </source>
</evidence>
<comment type="caution">
    <text evidence="10">The sequence shown here is derived from an EMBL/GenBank/DDBJ whole genome shotgun (WGS) entry which is preliminary data.</text>
</comment>
<dbReference type="PANTHER" id="PTHR48075">
    <property type="entry name" value="3-HYDROXYACYL-COA DEHYDROGENASE FAMILY PROTEIN"/>
    <property type="match status" value="1"/>
</dbReference>
<organism evidence="10 11">
    <name type="scientific">Rhodohalobacter barkolensis</name>
    <dbReference type="NCBI Taxonomy" id="2053187"/>
    <lineage>
        <taxon>Bacteria</taxon>
        <taxon>Pseudomonadati</taxon>
        <taxon>Balneolota</taxon>
        <taxon>Balneolia</taxon>
        <taxon>Balneolales</taxon>
        <taxon>Balneolaceae</taxon>
        <taxon>Rhodohalobacter</taxon>
    </lineage>
</organism>
<evidence type="ECO:0000256" key="5">
    <source>
        <dbReference type="ARBA" id="ARBA00023027"/>
    </source>
</evidence>
<keyword evidence="3" id="KW-0442">Lipid degradation</keyword>
<dbReference type="Gene3D" id="1.10.1040.50">
    <property type="match status" value="1"/>
</dbReference>
<evidence type="ECO:0000256" key="4">
    <source>
        <dbReference type="ARBA" id="ARBA00023002"/>
    </source>
</evidence>
<comment type="catalytic activity">
    <reaction evidence="7">
        <text>a (3S)-3-hydroxyacyl-CoA + NAD(+) = a 3-oxoacyl-CoA + NADH + H(+)</text>
        <dbReference type="Rhea" id="RHEA:22432"/>
        <dbReference type="ChEBI" id="CHEBI:15378"/>
        <dbReference type="ChEBI" id="CHEBI:57318"/>
        <dbReference type="ChEBI" id="CHEBI:57540"/>
        <dbReference type="ChEBI" id="CHEBI:57945"/>
        <dbReference type="ChEBI" id="CHEBI:90726"/>
        <dbReference type="EC" id="1.1.1.35"/>
    </reaction>
</comment>
<dbReference type="Proteomes" id="UP000233398">
    <property type="component" value="Unassembled WGS sequence"/>
</dbReference>
<comment type="pathway">
    <text evidence="1">Lipid metabolism; fatty acid beta-oxidation.</text>
</comment>
<dbReference type="Gene3D" id="3.90.226.10">
    <property type="entry name" value="2-enoyl-CoA Hydratase, Chain A, domain 1"/>
    <property type="match status" value="1"/>
</dbReference>
<dbReference type="Pfam" id="PF00725">
    <property type="entry name" value="3HCDH"/>
    <property type="match status" value="1"/>
</dbReference>
<name>A0A2N0VLM7_9BACT</name>
<dbReference type="Pfam" id="PF00378">
    <property type="entry name" value="ECH_1"/>
    <property type="match status" value="1"/>
</dbReference>
<dbReference type="SUPFAM" id="SSF52096">
    <property type="entry name" value="ClpP/crotonase"/>
    <property type="match status" value="1"/>
</dbReference>
<dbReference type="RefSeq" id="WP_101072422.1">
    <property type="nucleotide sequence ID" value="NZ_PISP01000001.1"/>
</dbReference>
<dbReference type="UniPathway" id="UPA00659"/>
<dbReference type="Pfam" id="PF02737">
    <property type="entry name" value="3HCDH_N"/>
    <property type="match status" value="1"/>
</dbReference>
<dbReference type="AlphaFoldDB" id="A0A2N0VLM7"/>
<dbReference type="InterPro" id="IPR001753">
    <property type="entry name" value="Enoyl-CoA_hydra/iso"/>
</dbReference>
<evidence type="ECO:0000313" key="10">
    <source>
        <dbReference type="EMBL" id="PKD45041.1"/>
    </source>
</evidence>
<dbReference type="InterPro" id="IPR008927">
    <property type="entry name" value="6-PGluconate_DH-like_C_sf"/>
</dbReference>
<evidence type="ECO:0000256" key="7">
    <source>
        <dbReference type="ARBA" id="ARBA00049556"/>
    </source>
</evidence>